<keyword evidence="2" id="KW-1185">Reference proteome</keyword>
<evidence type="ECO:0008006" key="3">
    <source>
        <dbReference type="Google" id="ProtNLM"/>
    </source>
</evidence>
<reference evidence="1 2" key="1">
    <citation type="submission" date="2020-08" db="EMBL/GenBank/DDBJ databases">
        <title>Genome public.</title>
        <authorList>
            <person name="Liu C."/>
            <person name="Sun Q."/>
        </authorList>
    </citation>
    <scope>NUCLEOTIDE SEQUENCE [LARGE SCALE GENOMIC DNA]</scope>
    <source>
        <strain evidence="1 2">NSJ-46</strain>
    </source>
</reference>
<protein>
    <recommendedName>
        <fullName evidence="3">DDH domain-containing protein</fullName>
    </recommendedName>
</protein>
<evidence type="ECO:0000313" key="2">
    <source>
        <dbReference type="Proteomes" id="UP000657421"/>
    </source>
</evidence>
<dbReference type="Proteomes" id="UP000657421">
    <property type="component" value="Unassembled WGS sequence"/>
</dbReference>
<name>A0ABR7NA80_9FIRM</name>
<sequence>MIGKEYYEGAETSMVIDHHASNEGYGDVNYTKISEVCAENIYYILDPAKLKNTLNSGRKYLSGLLQ</sequence>
<evidence type="ECO:0000313" key="1">
    <source>
        <dbReference type="EMBL" id="MBC8573319.1"/>
    </source>
</evidence>
<accession>A0ABR7NA80</accession>
<dbReference type="Gene3D" id="3.90.1640.10">
    <property type="entry name" value="inorganic pyrophosphatase (n-terminal core)"/>
    <property type="match status" value="1"/>
</dbReference>
<organism evidence="1 2">
    <name type="scientific">Jingyaoa shaoxingensis</name>
    <dbReference type="NCBI Taxonomy" id="2763671"/>
    <lineage>
        <taxon>Bacteria</taxon>
        <taxon>Bacillati</taxon>
        <taxon>Bacillota</taxon>
        <taxon>Clostridia</taxon>
        <taxon>Lachnospirales</taxon>
        <taxon>Lachnospiraceae</taxon>
        <taxon>Jingyaoa</taxon>
    </lineage>
</organism>
<dbReference type="RefSeq" id="WP_249308457.1">
    <property type="nucleotide sequence ID" value="NZ_JACRSZ010000008.1"/>
</dbReference>
<gene>
    <name evidence="1" type="ORF">H8716_09525</name>
</gene>
<dbReference type="EMBL" id="JACRSZ010000008">
    <property type="protein sequence ID" value="MBC8573319.1"/>
    <property type="molecule type" value="Genomic_DNA"/>
</dbReference>
<comment type="caution">
    <text evidence="1">The sequence shown here is derived from an EMBL/GenBank/DDBJ whole genome shotgun (WGS) entry which is preliminary data.</text>
</comment>
<proteinExistence type="predicted"/>